<proteinExistence type="predicted"/>
<gene>
    <name evidence="3" type="ORF">EDD73_1223</name>
</gene>
<evidence type="ECO:0000256" key="1">
    <source>
        <dbReference type="SAM" id="MobiDB-lite"/>
    </source>
</evidence>
<protein>
    <recommendedName>
        <fullName evidence="5">Lipoprotein</fullName>
    </recommendedName>
</protein>
<sequence>MALHKALRLLTVTTAMALCVMLVGCNTPSTTTSPAPTAPPAASKPVPNLGITPDEFKSRFNAISEKEQYKLRIDNMVVEDGAVQNVIKYPLGEKLELIAAVNKTNGFLRNVSLIGVMDETYEAGIKIVTKATNPDLTESEYKEIYRGLSLLSDSFDFANMKTDMVMRDKRYVVKGAKAFGLTFTAQSAEDP</sequence>
<dbReference type="RefSeq" id="WP_131919903.1">
    <property type="nucleotide sequence ID" value="NZ_JAOQNU010000021.1"/>
</dbReference>
<evidence type="ECO:0008006" key="5">
    <source>
        <dbReference type="Google" id="ProtNLM"/>
    </source>
</evidence>
<accession>A0A4R2RHG9</accession>
<feature type="signal peptide" evidence="2">
    <location>
        <begin position="1"/>
        <end position="17"/>
    </location>
</feature>
<dbReference type="EMBL" id="SLXT01000022">
    <property type="protein sequence ID" value="TCP62433.1"/>
    <property type="molecule type" value="Genomic_DNA"/>
</dbReference>
<feature type="compositionally biased region" description="Low complexity" evidence="1">
    <location>
        <begin position="29"/>
        <end position="43"/>
    </location>
</feature>
<dbReference type="AlphaFoldDB" id="A0A4R2RHG9"/>
<name>A0A4R2RHG9_9FIRM</name>
<dbReference type="OrthoDB" id="9031823at2"/>
<dbReference type="PROSITE" id="PS51257">
    <property type="entry name" value="PROKAR_LIPOPROTEIN"/>
    <property type="match status" value="1"/>
</dbReference>
<feature type="chain" id="PRO_5020307142" description="Lipoprotein" evidence="2">
    <location>
        <begin position="18"/>
        <end position="191"/>
    </location>
</feature>
<evidence type="ECO:0000313" key="4">
    <source>
        <dbReference type="Proteomes" id="UP000294813"/>
    </source>
</evidence>
<comment type="caution">
    <text evidence="3">The sequence shown here is derived from an EMBL/GenBank/DDBJ whole genome shotgun (WGS) entry which is preliminary data.</text>
</comment>
<organism evidence="3 4">
    <name type="scientific">Heliophilum fasciatum</name>
    <dbReference type="NCBI Taxonomy" id="35700"/>
    <lineage>
        <taxon>Bacteria</taxon>
        <taxon>Bacillati</taxon>
        <taxon>Bacillota</taxon>
        <taxon>Clostridia</taxon>
        <taxon>Eubacteriales</taxon>
        <taxon>Heliobacteriaceae</taxon>
        <taxon>Heliophilum</taxon>
    </lineage>
</organism>
<reference evidence="3 4" key="1">
    <citation type="submission" date="2019-03" db="EMBL/GenBank/DDBJ databases">
        <title>Genomic Encyclopedia of Type Strains, Phase IV (KMG-IV): sequencing the most valuable type-strain genomes for metagenomic binning, comparative biology and taxonomic classification.</title>
        <authorList>
            <person name="Goeker M."/>
        </authorList>
    </citation>
    <scope>NUCLEOTIDE SEQUENCE [LARGE SCALE GENOMIC DNA]</scope>
    <source>
        <strain evidence="3 4">DSM 11170</strain>
    </source>
</reference>
<evidence type="ECO:0000256" key="2">
    <source>
        <dbReference type="SAM" id="SignalP"/>
    </source>
</evidence>
<dbReference type="Proteomes" id="UP000294813">
    <property type="component" value="Unassembled WGS sequence"/>
</dbReference>
<keyword evidence="2" id="KW-0732">Signal</keyword>
<feature type="region of interest" description="Disordered" evidence="1">
    <location>
        <begin position="29"/>
        <end position="48"/>
    </location>
</feature>
<evidence type="ECO:0000313" key="3">
    <source>
        <dbReference type="EMBL" id="TCP62433.1"/>
    </source>
</evidence>
<keyword evidence="4" id="KW-1185">Reference proteome</keyword>